<dbReference type="CDD" id="cd01092">
    <property type="entry name" value="APP-like"/>
    <property type="match status" value="1"/>
</dbReference>
<evidence type="ECO:0000259" key="1">
    <source>
        <dbReference type="Pfam" id="PF00557"/>
    </source>
</evidence>
<dbReference type="SUPFAM" id="SSF55920">
    <property type="entry name" value="Creatinase/aminopeptidase"/>
    <property type="match status" value="1"/>
</dbReference>
<sequence length="364" mass="40661">MVNQNRLARVIKRMETKHIDHMLVTDPTSIDYLLDYLNYPHERTYVMAISTNGHHQLFFNNLFFVDHDLGIPITWFSDAQDSLGMIAEYLKKDGAKAIGVDKNMEARWLLPLMDALSDASFTVASEVVDLVRGVKDEEEIALMKKASKINDEAMGYMAKTLASGQYTEAEMDPLLLAFYKSKGASDHSFEPIIGYGENGANPHHMNDDSKLKPGDSIIVDQGCLYQGYCSDMTRTFFYKEVSDKQEYVYNLVLKAQLAAEAAIKPGVALADIDKIARDIITQGGYGKEFNHRLGHFIGRLCHEAGEVNTTSPIIAEEGMIFSIEPGVYIEGEFGVRIEDLVLVTHDGCQPLNSYPKELTVIGNE</sequence>
<dbReference type="InterPro" id="IPR000587">
    <property type="entry name" value="Creatinase_N"/>
</dbReference>
<dbReference type="EMBL" id="FNYK01000019">
    <property type="protein sequence ID" value="SEI72075.1"/>
    <property type="molecule type" value="Genomic_DNA"/>
</dbReference>
<feature type="domain" description="Peptidase M24" evidence="1">
    <location>
        <begin position="142"/>
        <end position="344"/>
    </location>
</feature>
<evidence type="ECO:0000313" key="4">
    <source>
        <dbReference type="Proteomes" id="UP000183028"/>
    </source>
</evidence>
<dbReference type="AlphaFoldDB" id="A0A1H6T767"/>
<keyword evidence="4" id="KW-1185">Reference proteome</keyword>
<reference evidence="4" key="1">
    <citation type="submission" date="2016-10" db="EMBL/GenBank/DDBJ databases">
        <authorList>
            <person name="Varghese N."/>
        </authorList>
    </citation>
    <scope>NUCLEOTIDE SEQUENCE [LARGE SCALE GENOMIC DNA]</scope>
    <source>
        <strain evidence="4">DSM 20406</strain>
    </source>
</reference>
<protein>
    <submittedName>
        <fullName evidence="3">Xaa-Pro dipeptidase</fullName>
    </submittedName>
</protein>
<dbReference type="InterPro" id="IPR050659">
    <property type="entry name" value="Peptidase_M24B"/>
</dbReference>
<dbReference type="PANTHER" id="PTHR46112">
    <property type="entry name" value="AMINOPEPTIDASE"/>
    <property type="match status" value="1"/>
</dbReference>
<dbReference type="PANTHER" id="PTHR46112:SF3">
    <property type="entry name" value="AMINOPEPTIDASE YPDF"/>
    <property type="match status" value="1"/>
</dbReference>
<accession>A0A1H6T767</accession>
<dbReference type="Gene3D" id="3.90.230.10">
    <property type="entry name" value="Creatinase/methionine aminopeptidase superfamily"/>
    <property type="match status" value="1"/>
</dbReference>
<proteinExistence type="predicted"/>
<dbReference type="Pfam" id="PF00557">
    <property type="entry name" value="Peptidase_M24"/>
    <property type="match status" value="1"/>
</dbReference>
<feature type="domain" description="Creatinase N-terminal" evidence="2">
    <location>
        <begin position="6"/>
        <end position="133"/>
    </location>
</feature>
<dbReference type="eggNOG" id="COG0006">
    <property type="taxonomic scope" value="Bacteria"/>
</dbReference>
<evidence type="ECO:0000313" key="3">
    <source>
        <dbReference type="EMBL" id="SEI72075.1"/>
    </source>
</evidence>
<dbReference type="InterPro" id="IPR000994">
    <property type="entry name" value="Pept_M24"/>
</dbReference>
<dbReference type="GeneID" id="54119123"/>
<evidence type="ECO:0000259" key="2">
    <source>
        <dbReference type="Pfam" id="PF01321"/>
    </source>
</evidence>
<dbReference type="Pfam" id="PF01321">
    <property type="entry name" value="Creatinase_N"/>
    <property type="match status" value="1"/>
</dbReference>
<organism evidence="3 4">
    <name type="scientific">Sharpea azabuensis</name>
    <dbReference type="NCBI Taxonomy" id="322505"/>
    <lineage>
        <taxon>Bacteria</taxon>
        <taxon>Bacillati</taxon>
        <taxon>Bacillota</taxon>
        <taxon>Erysipelotrichia</taxon>
        <taxon>Erysipelotrichales</taxon>
        <taxon>Coprobacillaceae</taxon>
        <taxon>Sharpea</taxon>
    </lineage>
</organism>
<dbReference type="InterPro" id="IPR036005">
    <property type="entry name" value="Creatinase/aminopeptidase-like"/>
</dbReference>
<name>A0A1H6T767_9FIRM</name>
<dbReference type="InterPro" id="IPR029149">
    <property type="entry name" value="Creatin/AminoP/Spt16_N"/>
</dbReference>
<dbReference type="Gene3D" id="3.40.350.10">
    <property type="entry name" value="Creatinase/prolidase N-terminal domain"/>
    <property type="match status" value="1"/>
</dbReference>
<dbReference type="RefSeq" id="WP_338010833.1">
    <property type="nucleotide sequence ID" value="NZ_CADAIQ010000010.1"/>
</dbReference>
<dbReference type="STRING" id="322505.SAMN04487836_10859"/>
<dbReference type="SUPFAM" id="SSF53092">
    <property type="entry name" value="Creatinase/prolidase N-terminal domain"/>
    <property type="match status" value="1"/>
</dbReference>
<dbReference type="Proteomes" id="UP000183028">
    <property type="component" value="Unassembled WGS sequence"/>
</dbReference>
<gene>
    <name evidence="3" type="ORF">SAMN04487834_101911</name>
</gene>